<keyword evidence="1" id="KW-0732">Signal</keyword>
<gene>
    <name evidence="2" type="ORF">JHL22_13805</name>
</gene>
<proteinExistence type="predicted"/>
<reference evidence="2 3" key="1">
    <citation type="submission" date="2020-12" db="EMBL/GenBank/DDBJ databases">
        <authorList>
            <person name="Lu T."/>
            <person name="Wang Q."/>
            <person name="Han X."/>
        </authorList>
    </citation>
    <scope>NUCLEOTIDE SEQUENCE [LARGE SCALE GENOMIC DNA]</scope>
    <source>
        <strain evidence="2 3">WQ 585</strain>
    </source>
</reference>
<name>A0ABS1EH02_9BURK</name>
<dbReference type="Proteomes" id="UP000635316">
    <property type="component" value="Unassembled WGS sequence"/>
</dbReference>
<evidence type="ECO:0000313" key="3">
    <source>
        <dbReference type="Proteomes" id="UP000635316"/>
    </source>
</evidence>
<dbReference type="EMBL" id="JAENGP010000017">
    <property type="protein sequence ID" value="MBK1782287.1"/>
    <property type="molecule type" value="Genomic_DNA"/>
</dbReference>
<keyword evidence="3" id="KW-1185">Reference proteome</keyword>
<feature type="chain" id="PRO_5047367543" description="DUF4148 domain-containing protein" evidence="1">
    <location>
        <begin position="22"/>
        <end position="86"/>
    </location>
</feature>
<dbReference type="RefSeq" id="WP_200238680.1">
    <property type="nucleotide sequence ID" value="NZ_JAENGP010000017.1"/>
</dbReference>
<evidence type="ECO:0000313" key="2">
    <source>
        <dbReference type="EMBL" id="MBK1782287.1"/>
    </source>
</evidence>
<accession>A0ABS1EH02</accession>
<comment type="caution">
    <text evidence="2">The sequence shown here is derived from an EMBL/GenBank/DDBJ whole genome shotgun (WGS) entry which is preliminary data.</text>
</comment>
<evidence type="ECO:0008006" key="4">
    <source>
        <dbReference type="Google" id="ProtNLM"/>
    </source>
</evidence>
<protein>
    <recommendedName>
        <fullName evidence="4">DUF4148 domain-containing protein</fullName>
    </recommendedName>
</protein>
<sequence length="86" mass="9254">MKSIVKVAFIATVITAGAAHAAVLSESDYPFVPNAASIDAGQKAEQRMTKESSSPVVVVNSTKTHEMVMQELVDYQQTHGDEFISN</sequence>
<evidence type="ECO:0000256" key="1">
    <source>
        <dbReference type="SAM" id="SignalP"/>
    </source>
</evidence>
<feature type="signal peptide" evidence="1">
    <location>
        <begin position="1"/>
        <end position="21"/>
    </location>
</feature>
<organism evidence="2 3">
    <name type="scientific">Advenella mandrilli</name>
    <dbReference type="NCBI Taxonomy" id="2800330"/>
    <lineage>
        <taxon>Bacteria</taxon>
        <taxon>Pseudomonadati</taxon>
        <taxon>Pseudomonadota</taxon>
        <taxon>Betaproteobacteria</taxon>
        <taxon>Burkholderiales</taxon>
        <taxon>Alcaligenaceae</taxon>
    </lineage>
</organism>